<dbReference type="Pfam" id="PF02604">
    <property type="entry name" value="PhdYeFM_antitox"/>
    <property type="match status" value="1"/>
</dbReference>
<evidence type="ECO:0000313" key="3">
    <source>
        <dbReference type="EMBL" id="HEN42862.1"/>
    </source>
</evidence>
<comment type="similarity">
    <text evidence="1 2">Belongs to the phD/YefM antitoxin family.</text>
</comment>
<evidence type="ECO:0000256" key="2">
    <source>
        <dbReference type="RuleBase" id="RU362080"/>
    </source>
</evidence>
<dbReference type="SUPFAM" id="SSF143120">
    <property type="entry name" value="YefM-like"/>
    <property type="match status" value="1"/>
</dbReference>
<protein>
    <recommendedName>
        <fullName evidence="2">Antitoxin</fullName>
    </recommendedName>
</protein>
<dbReference type="NCBIfam" id="TIGR01552">
    <property type="entry name" value="phd_fam"/>
    <property type="match status" value="1"/>
</dbReference>
<dbReference type="InterPro" id="IPR036165">
    <property type="entry name" value="YefM-like_sf"/>
</dbReference>
<comment type="function">
    <text evidence="2">Antitoxin component of a type II toxin-antitoxin (TA) system.</text>
</comment>
<comment type="caution">
    <text evidence="3">The sequence shown here is derived from an EMBL/GenBank/DDBJ whole genome shotgun (WGS) entry which is preliminary data.</text>
</comment>
<accession>A0A831UEB2</accession>
<dbReference type="InterPro" id="IPR006442">
    <property type="entry name" value="Antitoxin_Phd/YefM"/>
</dbReference>
<dbReference type="Gene3D" id="3.40.1620.10">
    <property type="entry name" value="YefM-like domain"/>
    <property type="match status" value="1"/>
</dbReference>
<name>A0A831UEB2_GEOME</name>
<dbReference type="EMBL" id="DSOV01000047">
    <property type="protein sequence ID" value="HEN42862.1"/>
    <property type="molecule type" value="Genomic_DNA"/>
</dbReference>
<evidence type="ECO:0000256" key="1">
    <source>
        <dbReference type="ARBA" id="ARBA00009981"/>
    </source>
</evidence>
<organism evidence="3">
    <name type="scientific">Geobacter metallireducens</name>
    <dbReference type="NCBI Taxonomy" id="28232"/>
    <lineage>
        <taxon>Bacteria</taxon>
        <taxon>Pseudomonadati</taxon>
        <taxon>Thermodesulfobacteriota</taxon>
        <taxon>Desulfuromonadia</taxon>
        <taxon>Geobacterales</taxon>
        <taxon>Geobacteraceae</taxon>
        <taxon>Geobacter</taxon>
    </lineage>
</organism>
<reference evidence="3" key="1">
    <citation type="journal article" date="2020" name="mSystems">
        <title>Genome- and Community-Level Interaction Insights into Carbon Utilization and Element Cycling Functions of Hydrothermarchaeota in Hydrothermal Sediment.</title>
        <authorList>
            <person name="Zhou Z."/>
            <person name="Liu Y."/>
            <person name="Xu W."/>
            <person name="Pan J."/>
            <person name="Luo Z.H."/>
            <person name="Li M."/>
        </authorList>
    </citation>
    <scope>NUCLEOTIDE SEQUENCE [LARGE SCALE GENOMIC DNA]</scope>
    <source>
        <strain evidence="3">SpSt-349</strain>
    </source>
</reference>
<gene>
    <name evidence="3" type="ORF">ENQ87_10910</name>
</gene>
<proteinExistence type="inferred from homology"/>
<sequence>MRTDKKHRLPHDREWQLQEAKNRLSQVVDRALHEGPQTITLRGKPAAVVVSFDEFRKLTMPQTGLSEFFRQSPLHGVELDLSRSDDLSREVEL</sequence>
<dbReference type="AlphaFoldDB" id="A0A831UEB2"/>